<dbReference type="GeneID" id="30207700"/>
<dbReference type="KEGG" id="kbi:30207700"/>
<keyword evidence="4" id="KW-1185">Reference proteome</keyword>
<reference evidence="3" key="4">
    <citation type="submission" date="2024-02" db="EMBL/GenBank/DDBJ databases">
        <title>Comparative genomics of Cryptococcus and Kwoniella reveals pathogenesis evolution and contrasting modes of karyotype evolution via chromosome fusion or intercentromeric recombination.</title>
        <authorList>
            <person name="Coelho M.A."/>
            <person name="David-Palma M."/>
            <person name="Shea T."/>
            <person name="Bowers K."/>
            <person name="McGinley-Smith S."/>
            <person name="Mohammad A.W."/>
            <person name="Gnirke A."/>
            <person name="Yurkov A.M."/>
            <person name="Nowrousian M."/>
            <person name="Sun S."/>
            <person name="Cuomo C.A."/>
            <person name="Heitman J."/>
        </authorList>
    </citation>
    <scope>NUCLEOTIDE SEQUENCE</scope>
    <source>
        <strain evidence="3">CBS 10118</strain>
    </source>
</reference>
<proteinExistence type="predicted"/>
<protein>
    <submittedName>
        <fullName evidence="2">Uncharacterized protein</fullName>
    </submittedName>
</protein>
<evidence type="ECO:0000313" key="3">
    <source>
        <dbReference type="EMBL" id="WVW82584.1"/>
    </source>
</evidence>
<organism evidence="2">
    <name type="scientific">Kwoniella bestiolae CBS 10118</name>
    <dbReference type="NCBI Taxonomy" id="1296100"/>
    <lineage>
        <taxon>Eukaryota</taxon>
        <taxon>Fungi</taxon>
        <taxon>Dikarya</taxon>
        <taxon>Basidiomycota</taxon>
        <taxon>Agaricomycotina</taxon>
        <taxon>Tremellomycetes</taxon>
        <taxon>Tremellales</taxon>
        <taxon>Cryptococcaceae</taxon>
        <taxon>Kwoniella</taxon>
    </lineage>
</organism>
<evidence type="ECO:0000313" key="2">
    <source>
        <dbReference type="EMBL" id="OCF28442.1"/>
    </source>
</evidence>
<dbReference type="EMBL" id="KI894019">
    <property type="protein sequence ID" value="OCF28442.1"/>
    <property type="molecule type" value="Genomic_DNA"/>
</dbReference>
<dbReference type="AlphaFoldDB" id="A0A1B9GBP4"/>
<gene>
    <name evidence="2" type="ORF">I302_03301</name>
    <name evidence="3" type="ORF">I302_104595</name>
</gene>
<dbReference type="VEuPathDB" id="FungiDB:I302_03301"/>
<accession>A0A1B9GBP4</accession>
<sequence length="226" mass="25302">MVLKKTPIQRDDTTDTLPIREGSISKVPTTSSDGVHTAVTMPDASVQQPTVDHSSAENAIELKKYDDVLAEDWTDSAITAVASFVDGDAHSSLKADMSNKFGWNVTLPVDSGYEKYIKKEIEPMISTILNEKRHGWESEVAPLSLDEYTLEAKYKNFVDYELKVSQVPNEPTRFTLQYGETTKTLKFPRYGCQPDATLVEKWVKSLENRPRDNEGEFGFGFGPSRA</sequence>
<reference evidence="2" key="1">
    <citation type="submission" date="2013-07" db="EMBL/GenBank/DDBJ databases">
        <title>The Genome Sequence of Cryptococcus bestiolae CBS10118.</title>
        <authorList>
            <consortium name="The Broad Institute Genome Sequencing Platform"/>
            <person name="Cuomo C."/>
            <person name="Litvintseva A."/>
            <person name="Chen Y."/>
            <person name="Heitman J."/>
            <person name="Sun S."/>
            <person name="Springer D."/>
            <person name="Dromer F."/>
            <person name="Young S.K."/>
            <person name="Zeng Q."/>
            <person name="Gargeya S."/>
            <person name="Fitzgerald M."/>
            <person name="Abouelleil A."/>
            <person name="Alvarado L."/>
            <person name="Berlin A.M."/>
            <person name="Chapman S.B."/>
            <person name="Dewar J."/>
            <person name="Goldberg J."/>
            <person name="Griggs A."/>
            <person name="Gujja S."/>
            <person name="Hansen M."/>
            <person name="Howarth C."/>
            <person name="Imamovic A."/>
            <person name="Larimer J."/>
            <person name="McCowan C."/>
            <person name="Murphy C."/>
            <person name="Pearson M."/>
            <person name="Priest M."/>
            <person name="Roberts A."/>
            <person name="Saif S."/>
            <person name="Shea T."/>
            <person name="Sykes S."/>
            <person name="Wortman J."/>
            <person name="Nusbaum C."/>
            <person name="Birren B."/>
        </authorList>
    </citation>
    <scope>NUCLEOTIDE SEQUENCE [LARGE SCALE GENOMIC DNA]</scope>
    <source>
        <strain evidence="2">CBS 10118</strain>
    </source>
</reference>
<evidence type="ECO:0000313" key="4">
    <source>
        <dbReference type="Proteomes" id="UP000092730"/>
    </source>
</evidence>
<feature type="region of interest" description="Disordered" evidence="1">
    <location>
        <begin position="1"/>
        <end position="34"/>
    </location>
</feature>
<evidence type="ECO:0000256" key="1">
    <source>
        <dbReference type="SAM" id="MobiDB-lite"/>
    </source>
</evidence>
<reference evidence="3" key="2">
    <citation type="submission" date="2013-07" db="EMBL/GenBank/DDBJ databases">
        <authorList>
            <consortium name="The Broad Institute Genome Sequencing Platform"/>
            <person name="Cuomo C."/>
            <person name="Litvintseva A."/>
            <person name="Chen Y."/>
            <person name="Heitman J."/>
            <person name="Sun S."/>
            <person name="Springer D."/>
            <person name="Dromer F."/>
            <person name="Young S.K."/>
            <person name="Zeng Q."/>
            <person name="Gargeya S."/>
            <person name="Fitzgerald M."/>
            <person name="Abouelleil A."/>
            <person name="Alvarado L."/>
            <person name="Berlin A.M."/>
            <person name="Chapman S.B."/>
            <person name="Dewar J."/>
            <person name="Goldberg J."/>
            <person name="Griggs A."/>
            <person name="Gujja S."/>
            <person name="Hansen M."/>
            <person name="Howarth C."/>
            <person name="Imamovic A."/>
            <person name="Larimer J."/>
            <person name="McCowan C."/>
            <person name="Murphy C."/>
            <person name="Pearson M."/>
            <person name="Priest M."/>
            <person name="Roberts A."/>
            <person name="Saif S."/>
            <person name="Shea T."/>
            <person name="Sykes S."/>
            <person name="Wortman J."/>
            <person name="Nusbaum C."/>
            <person name="Birren B."/>
        </authorList>
    </citation>
    <scope>NUCLEOTIDE SEQUENCE</scope>
    <source>
        <strain evidence="3">CBS 10118</strain>
    </source>
</reference>
<dbReference type="Proteomes" id="UP000092730">
    <property type="component" value="Chromosome 2"/>
</dbReference>
<dbReference type="RefSeq" id="XP_019049512.1">
    <property type="nucleotide sequence ID" value="XM_019189950.1"/>
</dbReference>
<name>A0A1B9GBP4_9TREE</name>
<dbReference type="EMBL" id="CP144542">
    <property type="protein sequence ID" value="WVW82584.1"/>
    <property type="molecule type" value="Genomic_DNA"/>
</dbReference>
<reference evidence="2" key="3">
    <citation type="submission" date="2014-01" db="EMBL/GenBank/DDBJ databases">
        <title>Evolution of pathogenesis and genome organization in the Tremellales.</title>
        <authorList>
            <person name="Cuomo C."/>
            <person name="Litvintseva A."/>
            <person name="Heitman J."/>
            <person name="Chen Y."/>
            <person name="Sun S."/>
            <person name="Springer D."/>
            <person name="Dromer F."/>
            <person name="Young S."/>
            <person name="Zeng Q."/>
            <person name="Chapman S."/>
            <person name="Gujja S."/>
            <person name="Saif S."/>
            <person name="Birren B."/>
        </authorList>
    </citation>
    <scope>NUCLEOTIDE SEQUENCE</scope>
    <source>
        <strain evidence="2">CBS 10118</strain>
    </source>
</reference>